<dbReference type="PANTHER" id="PTHR46696:SF4">
    <property type="entry name" value="BIOTIN BIOSYNTHESIS CYTOCHROME P450"/>
    <property type="match status" value="1"/>
</dbReference>
<protein>
    <recommendedName>
        <fullName evidence="4">Cytochrome P450</fullName>
    </recommendedName>
</protein>
<dbReference type="GO" id="GO:0036199">
    <property type="term" value="F:cholest-4-en-3-one 26-monooxygenase activity"/>
    <property type="evidence" value="ECO:0007669"/>
    <property type="project" value="TreeGrafter"/>
</dbReference>
<proteinExistence type="inferred from homology"/>
<gene>
    <name evidence="2" type="ORF">GA0070563_106404</name>
</gene>
<accession>A0A1C4YT04</accession>
<dbReference type="GO" id="GO:0006707">
    <property type="term" value="P:cholesterol catabolic process"/>
    <property type="evidence" value="ECO:0007669"/>
    <property type="project" value="TreeGrafter"/>
</dbReference>
<dbReference type="EMBL" id="FMCT01000006">
    <property type="protein sequence ID" value="SCF23767.1"/>
    <property type="molecule type" value="Genomic_DNA"/>
</dbReference>
<dbReference type="Gene3D" id="1.10.630.10">
    <property type="entry name" value="Cytochrome P450"/>
    <property type="match status" value="1"/>
</dbReference>
<evidence type="ECO:0008006" key="4">
    <source>
        <dbReference type="Google" id="ProtNLM"/>
    </source>
</evidence>
<dbReference type="AlphaFoldDB" id="A0A1C4YT04"/>
<dbReference type="PROSITE" id="PS00086">
    <property type="entry name" value="CYTOCHROME_P450"/>
    <property type="match status" value="1"/>
</dbReference>
<dbReference type="InterPro" id="IPR036396">
    <property type="entry name" value="Cyt_P450_sf"/>
</dbReference>
<dbReference type="Proteomes" id="UP000183585">
    <property type="component" value="Unassembled WGS sequence"/>
</dbReference>
<evidence type="ECO:0000256" key="1">
    <source>
        <dbReference type="ARBA" id="ARBA00010617"/>
    </source>
</evidence>
<dbReference type="GO" id="GO:0008395">
    <property type="term" value="F:steroid hydroxylase activity"/>
    <property type="evidence" value="ECO:0007669"/>
    <property type="project" value="TreeGrafter"/>
</dbReference>
<dbReference type="SUPFAM" id="SSF48264">
    <property type="entry name" value="Cytochrome P450"/>
    <property type="match status" value="1"/>
</dbReference>
<reference evidence="3" key="1">
    <citation type="submission" date="2016-06" db="EMBL/GenBank/DDBJ databases">
        <authorList>
            <person name="Varghese N."/>
            <person name="Submissions Spin"/>
        </authorList>
    </citation>
    <scope>NUCLEOTIDE SEQUENCE [LARGE SCALE GENOMIC DNA]</scope>
    <source>
        <strain evidence="3">DSM 43168</strain>
    </source>
</reference>
<dbReference type="GO" id="GO:0020037">
    <property type="term" value="F:heme binding"/>
    <property type="evidence" value="ECO:0007669"/>
    <property type="project" value="InterPro"/>
</dbReference>
<organism evidence="2 3">
    <name type="scientific">Micromonospora carbonacea</name>
    <dbReference type="NCBI Taxonomy" id="47853"/>
    <lineage>
        <taxon>Bacteria</taxon>
        <taxon>Bacillati</taxon>
        <taxon>Actinomycetota</taxon>
        <taxon>Actinomycetes</taxon>
        <taxon>Micromonosporales</taxon>
        <taxon>Micromonosporaceae</taxon>
        <taxon>Micromonospora</taxon>
    </lineage>
</organism>
<evidence type="ECO:0000313" key="3">
    <source>
        <dbReference type="Proteomes" id="UP000183585"/>
    </source>
</evidence>
<dbReference type="PRINTS" id="PR00359">
    <property type="entry name" value="BP450"/>
</dbReference>
<dbReference type="RefSeq" id="WP_074475317.1">
    <property type="nucleotide sequence ID" value="NZ_FMCT01000006.1"/>
</dbReference>
<keyword evidence="3" id="KW-1185">Reference proteome</keyword>
<evidence type="ECO:0000313" key="2">
    <source>
        <dbReference type="EMBL" id="SCF23767.1"/>
    </source>
</evidence>
<dbReference type="InterPro" id="IPR002397">
    <property type="entry name" value="Cyt_P450_B"/>
</dbReference>
<dbReference type="GO" id="GO:0005506">
    <property type="term" value="F:iron ion binding"/>
    <property type="evidence" value="ECO:0007669"/>
    <property type="project" value="InterPro"/>
</dbReference>
<comment type="similarity">
    <text evidence="1">Belongs to the cytochrome P450 family.</text>
</comment>
<dbReference type="PANTHER" id="PTHR46696">
    <property type="entry name" value="P450, PUTATIVE (EUROFUNG)-RELATED"/>
    <property type="match status" value="1"/>
</dbReference>
<dbReference type="InterPro" id="IPR017972">
    <property type="entry name" value="Cyt_P450_CS"/>
</dbReference>
<name>A0A1C4YT04_9ACTN</name>
<sequence length="399" mass="42667">MTSATEHPAPADKRAAVAAHVLRRPAVLYEQLRRQGGLVWSDSGGCWLVVGYEPARMVLRDERFRMPGADPTSEWGAGARHGDFVRSLLLSAEGADHDRMRRTLGPAFSPRAVRSRREAVEATIDRLLADIGPDGRFDGVAAISGRLPVAVVGDLVGVPGPERDHASELCRTISQGGGLVNGPATESAVRSALTALDELTVLVRQWLTEPTPGSVLAAIRAAAGTSLALSETETVANVFSLYLAGHDTSRNMISALLLRLATAPELLDGLRGGRLTAEAEVDRVLLTESPLTFTARVAVRDVEVAGQLIRRGDRLRVMLGAANHELVTTDQPAGPLAGVAFGEGRHVCLGAHVARLEGVALLTVLARRWSTVRVAGAPRWTPHFLHRGLERLPLEATWC</sequence>